<evidence type="ECO:0000313" key="3">
    <source>
        <dbReference type="EMBL" id="KAF6801018.1"/>
    </source>
</evidence>
<dbReference type="Gene3D" id="1.10.510.10">
    <property type="entry name" value="Transferase(Phosphotransferase) domain 1"/>
    <property type="match status" value="1"/>
</dbReference>
<dbReference type="PANTHER" id="PTHR24359">
    <property type="entry name" value="SERINE/THREONINE-PROTEIN KINASE SBK1"/>
    <property type="match status" value="1"/>
</dbReference>
<keyword evidence="3" id="KW-0808">Transferase</keyword>
<comment type="caution">
    <text evidence="3">The sequence shown here is derived from an EMBL/GenBank/DDBJ whole genome shotgun (WGS) entry which is preliminary data.</text>
</comment>
<dbReference type="InterPro" id="IPR011009">
    <property type="entry name" value="Kinase-like_dom_sf"/>
</dbReference>
<feature type="compositionally biased region" description="Basic and acidic residues" evidence="1">
    <location>
        <begin position="868"/>
        <end position="889"/>
    </location>
</feature>
<dbReference type="CDD" id="cd00180">
    <property type="entry name" value="PKc"/>
    <property type="match status" value="1"/>
</dbReference>
<gene>
    <name evidence="3" type="ORF">CSOJ01_12067</name>
</gene>
<evidence type="ECO:0000256" key="1">
    <source>
        <dbReference type="SAM" id="MobiDB-lite"/>
    </source>
</evidence>
<feature type="region of interest" description="Disordered" evidence="1">
    <location>
        <begin position="702"/>
        <end position="760"/>
    </location>
</feature>
<dbReference type="PROSITE" id="PS50011">
    <property type="entry name" value="PROTEIN_KINASE_DOM"/>
    <property type="match status" value="1"/>
</dbReference>
<dbReference type="InterPro" id="IPR000719">
    <property type="entry name" value="Prot_kinase_dom"/>
</dbReference>
<feature type="region of interest" description="Disordered" evidence="1">
    <location>
        <begin position="63"/>
        <end position="133"/>
    </location>
</feature>
<reference evidence="3 4" key="1">
    <citation type="journal article" date="2020" name="Phytopathology">
        <title>Genome Sequence Resources of Colletotrichum truncatum, C. plurivorum, C. musicola, and C. sojae: Four Species Pathogenic to Soybean (Glycine max).</title>
        <authorList>
            <person name="Rogerio F."/>
            <person name="Boufleur T.R."/>
            <person name="Ciampi-Guillardi M."/>
            <person name="Sukno S.A."/>
            <person name="Thon M.R."/>
            <person name="Massola Junior N.S."/>
            <person name="Baroncelli R."/>
        </authorList>
    </citation>
    <scope>NUCLEOTIDE SEQUENCE [LARGE SCALE GENOMIC DNA]</scope>
    <source>
        <strain evidence="3 4">LFN0009</strain>
    </source>
</reference>
<proteinExistence type="predicted"/>
<dbReference type="SUPFAM" id="SSF56112">
    <property type="entry name" value="Protein kinase-like (PK-like)"/>
    <property type="match status" value="1"/>
</dbReference>
<feature type="region of interest" description="Disordered" evidence="1">
    <location>
        <begin position="1"/>
        <end position="37"/>
    </location>
</feature>
<feature type="domain" description="Protein kinase" evidence="2">
    <location>
        <begin position="364"/>
        <end position="686"/>
    </location>
</feature>
<sequence length="904" mass="102043">MAEESQPRHLLVNGGPHSKENQEANPEQLTNGFHSDGEASVDYVKDLKGYRETFKDRPEALPLFAASRGGNVNQVPTIEEDKSSSASQPSVQKGIPEVSITPSEEPGQETKNDVTRKLGSGANSDGSGTTVRDYGLSDQLKQAPGKVLAQETQDHLVVQTGQAFLQDQTAKPPSVLEGLELAEELRQERVDHPHEERGYFIPIDSLKKVITHDSVIDELQRPRESGNQAMEDSLCKDIAEFVCDKHEIQPKPGEKTKGEKKYTSGRKLFAILVLIDKSRMIQRFIAEKLTDKDLPFKIVTTRGVSRLFRKDSPDSHIKSFDGWKTFEIESFETYQYYLLSPFFSSSNHYHFETKTLLPFTESDERYHSDEQIGGYGAVFRNDNPYYAVKRLISHDEFAFRREVDTLKRFSNRPHDNLIRLLATYEHANSHYLIFPWADGNLRQFWERNPEPKLDRYVAFWMARQCHGLVIGLSKIHNYQSKSSTSDSTNLTASNASPRGKPYGRHSDMKPENVLWFKDPYSTEDISGILKISDFGFTQFNSKMSRSRIPNRHMPQTPTYRPPECDLPQDEISQSYDMWTLGCLYLEFAVWLLKGFHAVNETFPDDRQHDNKNTQYPDVIEDTFFNLDETGAYLKPSVVKWINDLHADENCTAYLHDLLDLTLESLLNPSPRKRAKCLDVVKKLAAMEKKYEEDETYCLEGIPTPAEATPPAPYLGKQRGEEPPLQRILDGRSPFSTSPRNSLDFGSRLRENLPRPGSPLRREAANATENNALDLESAVNAVVSAAPATILENNPATGVSTTRIEPDENDKTFDIRNLEIPSSGRPESLMAVAEDRSETLGDDNGSKGTDPEQQPGSVGPKIGTPAKSVSKDRDAPASHEDRTEKVEEQRQSFWGRITSKLSCFA</sequence>
<feature type="compositionally biased region" description="Polar residues" evidence="1">
    <location>
        <begin position="482"/>
        <end position="496"/>
    </location>
</feature>
<dbReference type="EMBL" id="WIGN01000298">
    <property type="protein sequence ID" value="KAF6801018.1"/>
    <property type="molecule type" value="Genomic_DNA"/>
</dbReference>
<dbReference type="GO" id="GO:0005524">
    <property type="term" value="F:ATP binding"/>
    <property type="evidence" value="ECO:0007669"/>
    <property type="project" value="InterPro"/>
</dbReference>
<feature type="compositionally biased region" description="Polar residues" evidence="1">
    <location>
        <begin position="23"/>
        <end position="33"/>
    </location>
</feature>
<feature type="region of interest" description="Disordered" evidence="1">
    <location>
        <begin position="816"/>
        <end position="891"/>
    </location>
</feature>
<feature type="region of interest" description="Disordered" evidence="1">
    <location>
        <begin position="482"/>
        <end position="506"/>
    </location>
</feature>
<evidence type="ECO:0000313" key="4">
    <source>
        <dbReference type="Proteomes" id="UP000652219"/>
    </source>
</evidence>
<accession>A0A8H6IWP7</accession>
<protein>
    <submittedName>
        <fullName evidence="3">Protein kinase</fullName>
    </submittedName>
</protein>
<keyword evidence="3" id="KW-0418">Kinase</keyword>
<dbReference type="PANTHER" id="PTHR24359:SF37">
    <property type="entry name" value="PROTEIN KINASE DOMAIN-CONTAINING PROTEIN"/>
    <property type="match status" value="1"/>
</dbReference>
<organism evidence="3 4">
    <name type="scientific">Colletotrichum sojae</name>
    <dbReference type="NCBI Taxonomy" id="2175907"/>
    <lineage>
        <taxon>Eukaryota</taxon>
        <taxon>Fungi</taxon>
        <taxon>Dikarya</taxon>
        <taxon>Ascomycota</taxon>
        <taxon>Pezizomycotina</taxon>
        <taxon>Sordariomycetes</taxon>
        <taxon>Hypocreomycetidae</taxon>
        <taxon>Glomerellales</taxon>
        <taxon>Glomerellaceae</taxon>
        <taxon>Colletotrichum</taxon>
        <taxon>Colletotrichum orchidearum species complex</taxon>
    </lineage>
</organism>
<feature type="compositionally biased region" description="Polar residues" evidence="1">
    <location>
        <begin position="121"/>
        <end position="130"/>
    </location>
</feature>
<name>A0A8H6IWP7_9PEZI</name>
<dbReference type="Proteomes" id="UP000652219">
    <property type="component" value="Unassembled WGS sequence"/>
</dbReference>
<evidence type="ECO:0000259" key="2">
    <source>
        <dbReference type="PROSITE" id="PS50011"/>
    </source>
</evidence>
<dbReference type="SMART" id="SM00220">
    <property type="entry name" value="S_TKc"/>
    <property type="match status" value="1"/>
</dbReference>
<dbReference type="Gene3D" id="3.30.200.20">
    <property type="entry name" value="Phosphorylase Kinase, domain 1"/>
    <property type="match status" value="1"/>
</dbReference>
<dbReference type="GO" id="GO:0004674">
    <property type="term" value="F:protein serine/threonine kinase activity"/>
    <property type="evidence" value="ECO:0007669"/>
    <property type="project" value="TreeGrafter"/>
</dbReference>
<dbReference type="AlphaFoldDB" id="A0A8H6IWP7"/>
<keyword evidence="4" id="KW-1185">Reference proteome</keyword>
<dbReference type="Pfam" id="PF00069">
    <property type="entry name" value="Pkinase"/>
    <property type="match status" value="1"/>
</dbReference>